<sequence length="137" mass="15876">MSSLCMVAWMLDLFTPRMCFTPKNSELEMCSFSQSVWYTISPTQPKNQLLRFLLLVVQMPEQFLCRWLSSQQELMMEFLPKHSRPMFIPFKRSSPALASPEPSLDSSKKACTFVFHAINNYSLGSESRLMFVRTSKS</sequence>
<name>A0AAD6MDR7_9ROSI</name>
<proteinExistence type="predicted"/>
<protein>
    <submittedName>
        <fullName evidence="2">Uncharacterized protein</fullName>
    </submittedName>
</protein>
<reference evidence="2" key="1">
    <citation type="journal article" date="2023" name="Mol. Ecol. Resour.">
        <title>Chromosome-level genome assembly of a triploid poplar Populus alba 'Berolinensis'.</title>
        <authorList>
            <person name="Chen S."/>
            <person name="Yu Y."/>
            <person name="Wang X."/>
            <person name="Wang S."/>
            <person name="Zhang T."/>
            <person name="Zhou Y."/>
            <person name="He R."/>
            <person name="Meng N."/>
            <person name="Wang Y."/>
            <person name="Liu W."/>
            <person name="Liu Z."/>
            <person name="Liu J."/>
            <person name="Guo Q."/>
            <person name="Huang H."/>
            <person name="Sederoff R.R."/>
            <person name="Wang G."/>
            <person name="Qu G."/>
            <person name="Chen S."/>
        </authorList>
    </citation>
    <scope>NUCLEOTIDE SEQUENCE</scope>
    <source>
        <strain evidence="2">SC-2020</strain>
    </source>
</reference>
<dbReference type="AlphaFoldDB" id="A0AAD6MDR7"/>
<gene>
    <name evidence="2" type="ORF">NC653_026455</name>
</gene>
<comment type="caution">
    <text evidence="2">The sequence shown here is derived from an EMBL/GenBank/DDBJ whole genome shotgun (WGS) entry which is preliminary data.</text>
</comment>
<evidence type="ECO:0000256" key="1">
    <source>
        <dbReference type="SAM" id="SignalP"/>
    </source>
</evidence>
<keyword evidence="1" id="KW-0732">Signal</keyword>
<keyword evidence="3" id="KW-1185">Reference proteome</keyword>
<dbReference type="EMBL" id="JAQIZT010000010">
    <property type="protein sequence ID" value="KAJ6983638.1"/>
    <property type="molecule type" value="Genomic_DNA"/>
</dbReference>
<accession>A0AAD6MDR7</accession>
<organism evidence="2 3">
    <name type="scientific">Populus alba x Populus x berolinensis</name>
    <dbReference type="NCBI Taxonomy" id="444605"/>
    <lineage>
        <taxon>Eukaryota</taxon>
        <taxon>Viridiplantae</taxon>
        <taxon>Streptophyta</taxon>
        <taxon>Embryophyta</taxon>
        <taxon>Tracheophyta</taxon>
        <taxon>Spermatophyta</taxon>
        <taxon>Magnoliopsida</taxon>
        <taxon>eudicotyledons</taxon>
        <taxon>Gunneridae</taxon>
        <taxon>Pentapetalae</taxon>
        <taxon>rosids</taxon>
        <taxon>fabids</taxon>
        <taxon>Malpighiales</taxon>
        <taxon>Salicaceae</taxon>
        <taxon>Saliceae</taxon>
        <taxon>Populus</taxon>
    </lineage>
</organism>
<dbReference type="Proteomes" id="UP001164929">
    <property type="component" value="Chromosome 10"/>
</dbReference>
<feature type="signal peptide" evidence="1">
    <location>
        <begin position="1"/>
        <end position="19"/>
    </location>
</feature>
<evidence type="ECO:0000313" key="2">
    <source>
        <dbReference type="EMBL" id="KAJ6983638.1"/>
    </source>
</evidence>
<feature type="chain" id="PRO_5042148517" evidence="1">
    <location>
        <begin position="20"/>
        <end position="137"/>
    </location>
</feature>
<evidence type="ECO:0000313" key="3">
    <source>
        <dbReference type="Proteomes" id="UP001164929"/>
    </source>
</evidence>